<feature type="domain" description="SsuA/THI5-like" evidence="5">
    <location>
        <begin position="53"/>
        <end position="251"/>
    </location>
</feature>
<name>A0A7W8EG68_9ACTN</name>
<dbReference type="SUPFAM" id="SSF53850">
    <property type="entry name" value="Periplasmic binding protein-like II"/>
    <property type="match status" value="1"/>
</dbReference>
<dbReference type="EMBL" id="JACHIN010000004">
    <property type="protein sequence ID" value="MBB5078158.1"/>
    <property type="molecule type" value="Genomic_DNA"/>
</dbReference>
<dbReference type="Proteomes" id="UP000568380">
    <property type="component" value="Unassembled WGS sequence"/>
</dbReference>
<dbReference type="GO" id="GO:0042597">
    <property type="term" value="C:periplasmic space"/>
    <property type="evidence" value="ECO:0007669"/>
    <property type="project" value="UniProtKB-SubCell"/>
</dbReference>
<keyword evidence="7" id="KW-1185">Reference proteome</keyword>
<accession>A0A7W8EG68</accession>
<evidence type="ECO:0000256" key="1">
    <source>
        <dbReference type="ARBA" id="ARBA00004418"/>
    </source>
</evidence>
<dbReference type="PANTHER" id="PTHR30024">
    <property type="entry name" value="ALIPHATIC SULFONATES-BINDING PROTEIN-RELATED"/>
    <property type="match status" value="1"/>
</dbReference>
<comment type="subcellular location">
    <subcellularLocation>
        <location evidence="1">Periplasm</location>
    </subcellularLocation>
</comment>
<reference evidence="6 7" key="1">
    <citation type="submission" date="2020-08" db="EMBL/GenBank/DDBJ databases">
        <title>Genomic Encyclopedia of Type Strains, Phase IV (KMG-IV): sequencing the most valuable type-strain genomes for metagenomic binning, comparative biology and taxonomic classification.</title>
        <authorList>
            <person name="Goeker M."/>
        </authorList>
    </citation>
    <scope>NUCLEOTIDE SEQUENCE [LARGE SCALE GENOMIC DNA]</scope>
    <source>
        <strain evidence="6 7">DSM 45385</strain>
    </source>
</reference>
<dbReference type="RefSeq" id="WP_184962616.1">
    <property type="nucleotide sequence ID" value="NZ_JACHIN010000004.1"/>
</dbReference>
<gene>
    <name evidence="6" type="ORF">HNR40_003633</name>
</gene>
<evidence type="ECO:0000256" key="2">
    <source>
        <dbReference type="ARBA" id="ARBA00010742"/>
    </source>
</evidence>
<evidence type="ECO:0000313" key="6">
    <source>
        <dbReference type="EMBL" id="MBB5078158.1"/>
    </source>
</evidence>
<comment type="similarity">
    <text evidence="2">Belongs to the bacterial solute-binding protein SsuA/TauA family.</text>
</comment>
<proteinExistence type="inferred from homology"/>
<evidence type="ECO:0000259" key="5">
    <source>
        <dbReference type="Pfam" id="PF09084"/>
    </source>
</evidence>
<dbReference type="PANTHER" id="PTHR30024:SF47">
    <property type="entry name" value="TAURINE-BINDING PERIPLASMIC PROTEIN"/>
    <property type="match status" value="1"/>
</dbReference>
<evidence type="ECO:0000313" key="7">
    <source>
        <dbReference type="Proteomes" id="UP000568380"/>
    </source>
</evidence>
<dbReference type="Gene3D" id="3.40.190.10">
    <property type="entry name" value="Periplasmic binding protein-like II"/>
    <property type="match status" value="2"/>
</dbReference>
<dbReference type="InterPro" id="IPR015168">
    <property type="entry name" value="SsuA/THI5"/>
</dbReference>
<feature type="chain" id="PRO_5039248579" evidence="4">
    <location>
        <begin position="20"/>
        <end position="332"/>
    </location>
</feature>
<sequence length="332" mass="35722">MKRLIVPLAVLLIAGCGGTAPQTPAPAATGPIGAPEKTALKIGMRLPNLDTNAPVEIALDKGFYKEEGLTVERVEVQSIREGLVGGSLDFGAEASPDVVAAATAGTGLRIVAGYRNREPFVVVVRPEIAKPQDLAGKPVLLGANPGTIEYDVRMQLLKEAGFDLTGVAVKPVNLPGGSNAWVEQFKQGKLAMTVIFPRHKKLVQGRLVLDVMKEWPNDSLTALQDFVDRNPNTTARFIRATIKGIKVFKDPAQQAYVQKLMRAKGFTVTPLEEEPEVYANGPLLYDDDMGLNAKGFEELLAVLKLPPAPFESFTHLGQLTRAQDALGVAKRP</sequence>
<dbReference type="PROSITE" id="PS51257">
    <property type="entry name" value="PROKAR_LIPOPROTEIN"/>
    <property type="match status" value="1"/>
</dbReference>
<dbReference type="AlphaFoldDB" id="A0A7W8EG68"/>
<organism evidence="6 7">
    <name type="scientific">Nonomuraea endophytica</name>
    <dbReference type="NCBI Taxonomy" id="714136"/>
    <lineage>
        <taxon>Bacteria</taxon>
        <taxon>Bacillati</taxon>
        <taxon>Actinomycetota</taxon>
        <taxon>Actinomycetes</taxon>
        <taxon>Streptosporangiales</taxon>
        <taxon>Streptosporangiaceae</taxon>
        <taxon>Nonomuraea</taxon>
    </lineage>
</organism>
<comment type="caution">
    <text evidence="6">The sequence shown here is derived from an EMBL/GenBank/DDBJ whole genome shotgun (WGS) entry which is preliminary data.</text>
</comment>
<protein>
    <submittedName>
        <fullName evidence="6">ABC-type nitrate/sulfonate/bicarbonate transport system substrate-binding protein</fullName>
    </submittedName>
</protein>
<evidence type="ECO:0000256" key="4">
    <source>
        <dbReference type="SAM" id="SignalP"/>
    </source>
</evidence>
<keyword evidence="3 4" id="KW-0732">Signal</keyword>
<dbReference type="Pfam" id="PF09084">
    <property type="entry name" value="NMT1"/>
    <property type="match status" value="1"/>
</dbReference>
<feature type="signal peptide" evidence="4">
    <location>
        <begin position="1"/>
        <end position="19"/>
    </location>
</feature>
<evidence type="ECO:0000256" key="3">
    <source>
        <dbReference type="ARBA" id="ARBA00022729"/>
    </source>
</evidence>